<feature type="compositionally biased region" description="Polar residues" evidence="4">
    <location>
        <begin position="883"/>
        <end position="893"/>
    </location>
</feature>
<feature type="compositionally biased region" description="Basic and acidic residues" evidence="4">
    <location>
        <begin position="962"/>
        <end position="972"/>
    </location>
</feature>
<dbReference type="PROSITE" id="PS00126">
    <property type="entry name" value="PDEASE_I_1"/>
    <property type="match status" value="1"/>
</dbReference>
<accession>A0ABR0KPR7</accession>
<dbReference type="InterPro" id="IPR036971">
    <property type="entry name" value="PDEase_catalytic_dom_sf"/>
</dbReference>
<feature type="compositionally biased region" description="Polar residues" evidence="4">
    <location>
        <begin position="901"/>
        <end position="912"/>
    </location>
</feature>
<dbReference type="EMBL" id="JAVRRG010000001">
    <property type="protein sequence ID" value="KAK5102532.1"/>
    <property type="molecule type" value="Genomic_DNA"/>
</dbReference>
<dbReference type="CDD" id="cd00077">
    <property type="entry name" value="HDc"/>
    <property type="match status" value="1"/>
</dbReference>
<evidence type="ECO:0000256" key="3">
    <source>
        <dbReference type="RuleBase" id="RU363067"/>
    </source>
</evidence>
<dbReference type="SUPFAM" id="SSF109604">
    <property type="entry name" value="HD-domain/PDEase-like"/>
    <property type="match status" value="1"/>
</dbReference>
<dbReference type="PRINTS" id="PR00387">
    <property type="entry name" value="PDIESTERASE1"/>
</dbReference>
<dbReference type="InterPro" id="IPR002073">
    <property type="entry name" value="PDEase_catalytic_dom"/>
</dbReference>
<dbReference type="Proteomes" id="UP001345013">
    <property type="component" value="Unassembled WGS sequence"/>
</dbReference>
<dbReference type="InterPro" id="IPR023088">
    <property type="entry name" value="PDEase"/>
</dbReference>
<organism evidence="6 7">
    <name type="scientific">Lithohypha guttulata</name>
    <dbReference type="NCBI Taxonomy" id="1690604"/>
    <lineage>
        <taxon>Eukaryota</taxon>
        <taxon>Fungi</taxon>
        <taxon>Dikarya</taxon>
        <taxon>Ascomycota</taxon>
        <taxon>Pezizomycotina</taxon>
        <taxon>Eurotiomycetes</taxon>
        <taxon>Chaetothyriomycetidae</taxon>
        <taxon>Chaetothyriales</taxon>
        <taxon>Trichomeriaceae</taxon>
        <taxon>Lithohypha</taxon>
    </lineage>
</organism>
<dbReference type="EC" id="3.1.4.-" evidence="3"/>
<dbReference type="SMART" id="SM00471">
    <property type="entry name" value="HDc"/>
    <property type="match status" value="1"/>
</dbReference>
<feature type="compositionally biased region" description="Basic residues" evidence="4">
    <location>
        <begin position="973"/>
        <end position="982"/>
    </location>
</feature>
<feature type="compositionally biased region" description="Basic and acidic residues" evidence="4">
    <location>
        <begin position="857"/>
        <end position="878"/>
    </location>
</feature>
<feature type="compositionally biased region" description="Polar residues" evidence="4">
    <location>
        <begin position="1011"/>
        <end position="1020"/>
    </location>
</feature>
<evidence type="ECO:0000259" key="5">
    <source>
        <dbReference type="PROSITE" id="PS51845"/>
    </source>
</evidence>
<evidence type="ECO:0000256" key="2">
    <source>
        <dbReference type="ARBA" id="ARBA00022801"/>
    </source>
</evidence>
<comment type="cofactor">
    <cofactor evidence="3">
        <name>a divalent metal cation</name>
        <dbReference type="ChEBI" id="CHEBI:60240"/>
    </cofactor>
    <text evidence="3">Binds 2 divalent metal cations per subunit. Site 1 may preferentially bind zinc ions, while site 2 has a preference for magnesium and/or manganese ions.</text>
</comment>
<keyword evidence="7" id="KW-1185">Reference proteome</keyword>
<evidence type="ECO:0000256" key="1">
    <source>
        <dbReference type="ARBA" id="ARBA00022723"/>
    </source>
</evidence>
<feature type="region of interest" description="Disordered" evidence="4">
    <location>
        <begin position="853"/>
        <end position="982"/>
    </location>
</feature>
<dbReference type="PROSITE" id="PS51845">
    <property type="entry name" value="PDEASE_I_2"/>
    <property type="match status" value="1"/>
</dbReference>
<dbReference type="InterPro" id="IPR023174">
    <property type="entry name" value="PDEase_CS"/>
</dbReference>
<reference evidence="6 7" key="1">
    <citation type="submission" date="2023-08" db="EMBL/GenBank/DDBJ databases">
        <title>Black Yeasts Isolated from many extreme environments.</title>
        <authorList>
            <person name="Coleine C."/>
            <person name="Stajich J.E."/>
            <person name="Selbmann L."/>
        </authorList>
    </citation>
    <scope>NUCLEOTIDE SEQUENCE [LARGE SCALE GENOMIC DNA]</scope>
    <source>
        <strain evidence="6 7">CCFEE 5885</strain>
    </source>
</reference>
<evidence type="ECO:0000313" key="6">
    <source>
        <dbReference type="EMBL" id="KAK5102532.1"/>
    </source>
</evidence>
<feature type="compositionally biased region" description="Basic and acidic residues" evidence="4">
    <location>
        <begin position="765"/>
        <end position="774"/>
    </location>
</feature>
<protein>
    <recommendedName>
        <fullName evidence="3">Phosphodiesterase</fullName>
        <ecNumber evidence="3">3.1.4.-</ecNumber>
    </recommendedName>
</protein>
<evidence type="ECO:0000256" key="4">
    <source>
        <dbReference type="SAM" id="MobiDB-lite"/>
    </source>
</evidence>
<dbReference type="InterPro" id="IPR003607">
    <property type="entry name" value="HD/PDEase_dom"/>
</dbReference>
<comment type="similarity">
    <text evidence="3">Belongs to the cyclic nucleotide phosphodiesterase family.</text>
</comment>
<feature type="region of interest" description="Disordered" evidence="4">
    <location>
        <begin position="653"/>
        <end position="798"/>
    </location>
</feature>
<name>A0ABR0KPR7_9EURO</name>
<feature type="region of interest" description="Disordered" evidence="4">
    <location>
        <begin position="996"/>
        <end position="1020"/>
    </location>
</feature>
<dbReference type="Gene3D" id="1.10.1300.10">
    <property type="entry name" value="3'5'-cyclic nucleotide phosphodiesterase, catalytic domain"/>
    <property type="match status" value="1"/>
</dbReference>
<feature type="domain" description="PDEase" evidence="5">
    <location>
        <begin position="289"/>
        <end position="647"/>
    </location>
</feature>
<feature type="compositionally biased region" description="Polar residues" evidence="4">
    <location>
        <begin position="931"/>
        <end position="959"/>
    </location>
</feature>
<dbReference type="Pfam" id="PF00233">
    <property type="entry name" value="PDEase_I"/>
    <property type="match status" value="1"/>
</dbReference>
<gene>
    <name evidence="6" type="primary">PDE2</name>
    <name evidence="6" type="ORF">LTR24_000091</name>
</gene>
<feature type="compositionally biased region" description="Basic and acidic residues" evidence="4">
    <location>
        <begin position="685"/>
        <end position="704"/>
    </location>
</feature>
<comment type="caution">
    <text evidence="6">The sequence shown here is derived from an EMBL/GenBank/DDBJ whole genome shotgun (WGS) entry which is preliminary data.</text>
</comment>
<proteinExistence type="inferred from homology"/>
<dbReference type="GO" id="GO:0004114">
    <property type="term" value="F:3',5'-cyclic-nucleotide phosphodiesterase activity"/>
    <property type="evidence" value="ECO:0007669"/>
    <property type="project" value="UniProtKB-EC"/>
</dbReference>
<feature type="compositionally biased region" description="Polar residues" evidence="4">
    <location>
        <begin position="725"/>
        <end position="744"/>
    </location>
</feature>
<feature type="compositionally biased region" description="Basic and acidic residues" evidence="4">
    <location>
        <begin position="998"/>
        <end position="1010"/>
    </location>
</feature>
<keyword evidence="2 3" id="KW-0378">Hydrolase</keyword>
<sequence length="1020" mass="113560">MDPSACRVIYIDERFNTERWISRDGIASSTDRLRTPSTSDFEALPSGLQVNVDAFLSVFNQVYVCRSGRSFSVKLAEIHDKVRLDCTPILACFDVGSQKNHEVSARSRLRLAHDSHSPPPTPNLLKRELTFSSEADESYGLQLISRIASDLQVEEGVKLIIPVAVLQPQRKDSDDDAVHHTELAREPYGSATRPAKLADTSDIIDPHLMLQCLDAGALDVVKGPLDKAAIMGLTVHAYRIYKSAKAEQSHYLSKARGRKQSWVGVDDEQPYSYLRENMVRKLLKGICDPQDFIEDYQHRDLFLDQHRKAVVAEEVGKWSFSGQDFTDDELVYAGNYMLNHALTMPEVQKWRISEGELLRFMQSCRVAYNSFVLYHNFKHAVDVLQSTFYFLTQIGLLPPYPVGSQPAKYANEKSPIANLLGPFEALTLLISAIGHDVGHPGVNNMFLVKLNAPLAQLYNDTSVLEAFHCAAYSQILRRHWPTVFHDKAIRKLMISSILATDMGFHSDYMQQLGNLQEKIHESKDTDSWAPKDTETFRVLTCGLLIKCADISNVARPWTIAEKWTYKLQDEFANQGEMERSIGMETTLFGGPPELGNMLKLANGQIGFMTIFAHPLFANLADVIPAMGFAAEEILLNKGVWFTRAEHEKKIRMLKTRGGMGDGGISPRSQSPADANRKSYFPASPLRERANADKELERANRDRKTSSLKQAEAFTTPEEQPRSRQFEGSTQPNGVTERSDSQVATPRQHPADSGSTSHDSVTEVELNDKRRDLEGSMRVGASTMPVGDPESALTDYSGDSTSDALAKFKFATSDLNQPVRTYDPQQHHPTVQPGVRASAPMNDRDHKVMHDTMAAAGDKSRAAESESAIAEHEPNHIDGGEVTPTMSAVATSCGTDDRSDEALSSSQTRQSPDTARDRAISAPGQHMAPLGQTYSLNSQDSASQEGSKNEFKTTIFSNGDNAGDERANFEDKRNRKLSTKTLGRKRSKLRLGLQFWKKRSSDRNLPEEARRNFSSSPSTQP</sequence>
<evidence type="ECO:0000313" key="7">
    <source>
        <dbReference type="Proteomes" id="UP001345013"/>
    </source>
</evidence>
<dbReference type="PANTHER" id="PTHR11347">
    <property type="entry name" value="CYCLIC NUCLEOTIDE PHOSPHODIESTERASE"/>
    <property type="match status" value="1"/>
</dbReference>
<feature type="region of interest" description="Disordered" evidence="4">
    <location>
        <begin position="818"/>
        <end position="841"/>
    </location>
</feature>
<keyword evidence="1 3" id="KW-0479">Metal-binding</keyword>
<feature type="compositionally biased region" description="Polar residues" evidence="4">
    <location>
        <begin position="818"/>
        <end position="828"/>
    </location>
</feature>